<evidence type="ECO:0000313" key="5">
    <source>
        <dbReference type="EMBL" id="SDD52025.1"/>
    </source>
</evidence>
<gene>
    <name evidence="5" type="ORF">SAMN04489747_1134</name>
</gene>
<dbReference type="InterPro" id="IPR003646">
    <property type="entry name" value="SH3-like_bac-type"/>
</dbReference>
<feature type="signal peptide" evidence="2">
    <location>
        <begin position="1"/>
        <end position="26"/>
    </location>
</feature>
<evidence type="ECO:0000259" key="4">
    <source>
        <dbReference type="Pfam" id="PF26571"/>
    </source>
</evidence>
<accession>A0A1G6VGI0</accession>
<dbReference type="STRING" id="675864.SAMN04489747_1134"/>
<dbReference type="Pfam" id="PF08239">
    <property type="entry name" value="SH3_3"/>
    <property type="match status" value="1"/>
</dbReference>
<dbReference type="AlphaFoldDB" id="A0A1G6VGI0"/>
<feature type="compositionally biased region" description="Basic and acidic residues" evidence="1">
    <location>
        <begin position="91"/>
        <end position="154"/>
    </location>
</feature>
<dbReference type="Proteomes" id="UP000198546">
    <property type="component" value="Chromosome i"/>
</dbReference>
<sequence>MVRRLPQLAAGLAALALLGTAVGAEATISSGAPALVAVPAAQVVAPAVEAPAAQVVDDALSVAEISRAAQQRAAAEAKKKAEADEKAEAKKKAEADKKAEAEKKTKEKAEAEAEAKAQAEEKAEADKKAAAEQKAAAEKKAAEDAAASREERASRSSGRAALDASQLGAGAGKRWTTVALNARSAPDAGAALVDVLDAGDQLAITERTSGSWRQVELGGKAAWVAEKYLVDRQPKKASAPGGGAKAGVSGGACPSGSSVEAGLQPNAVAVHRAVCAAFPSITSYGGVRADSVPGHPEGRAIDAMIPNYSGSGNALGWQVAEYVRANASRLGVTEVIFDQKIWTTQRSGEGWRSMGNRGGDTANHRDHVHVTVR</sequence>
<feature type="region of interest" description="Disordered" evidence="1">
    <location>
        <begin position="91"/>
        <end position="165"/>
    </location>
</feature>
<evidence type="ECO:0000256" key="2">
    <source>
        <dbReference type="SAM" id="SignalP"/>
    </source>
</evidence>
<proteinExistence type="predicted"/>
<feature type="domain" description="SH3b" evidence="3">
    <location>
        <begin position="179"/>
        <end position="229"/>
    </location>
</feature>
<dbReference type="EMBL" id="LT629688">
    <property type="protein sequence ID" value="SDD52025.1"/>
    <property type="molecule type" value="Genomic_DNA"/>
</dbReference>
<protein>
    <submittedName>
        <fullName evidence="5">SH3 domain-containing protein</fullName>
    </submittedName>
</protein>
<organism evidence="5 6">
    <name type="scientific">Auraticoccus monumenti</name>
    <dbReference type="NCBI Taxonomy" id="675864"/>
    <lineage>
        <taxon>Bacteria</taxon>
        <taxon>Bacillati</taxon>
        <taxon>Actinomycetota</taxon>
        <taxon>Actinomycetes</taxon>
        <taxon>Propionibacteriales</taxon>
        <taxon>Propionibacteriaceae</taxon>
        <taxon>Auraticoccus</taxon>
    </lineage>
</organism>
<evidence type="ECO:0000259" key="3">
    <source>
        <dbReference type="Pfam" id="PF08239"/>
    </source>
</evidence>
<feature type="region of interest" description="Disordered" evidence="1">
    <location>
        <begin position="348"/>
        <end position="373"/>
    </location>
</feature>
<keyword evidence="2" id="KW-0732">Signal</keyword>
<dbReference type="Gene3D" id="2.30.30.40">
    <property type="entry name" value="SH3 Domains"/>
    <property type="match status" value="1"/>
</dbReference>
<feature type="compositionally biased region" description="Basic and acidic residues" evidence="1">
    <location>
        <begin position="362"/>
        <end position="373"/>
    </location>
</feature>
<evidence type="ECO:0000313" key="6">
    <source>
        <dbReference type="Proteomes" id="UP000198546"/>
    </source>
</evidence>
<feature type="chain" id="PRO_5009240403" evidence="2">
    <location>
        <begin position="27"/>
        <end position="373"/>
    </location>
</feature>
<name>A0A1G6VGI0_9ACTN</name>
<evidence type="ECO:0000256" key="1">
    <source>
        <dbReference type="SAM" id="MobiDB-lite"/>
    </source>
</evidence>
<keyword evidence="6" id="KW-1185">Reference proteome</keyword>
<dbReference type="InterPro" id="IPR058593">
    <property type="entry name" value="ARB_07466-like_C"/>
</dbReference>
<dbReference type="Pfam" id="PF26571">
    <property type="entry name" value="VldE"/>
    <property type="match status" value="1"/>
</dbReference>
<reference evidence="5 6" key="1">
    <citation type="submission" date="2016-10" db="EMBL/GenBank/DDBJ databases">
        <authorList>
            <person name="de Groot N.N."/>
        </authorList>
    </citation>
    <scope>NUCLEOTIDE SEQUENCE [LARGE SCALE GENOMIC DNA]</scope>
    <source>
        <strain evidence="5 6">MON 2.2</strain>
    </source>
</reference>
<feature type="domain" description="ARB-07466-like C-terminal" evidence="4">
    <location>
        <begin position="261"/>
        <end position="364"/>
    </location>
</feature>